<comment type="similarity">
    <text evidence="2">Belongs to the ERG4/ERG24 family.</text>
</comment>
<evidence type="ECO:0000256" key="2">
    <source>
        <dbReference type="ARBA" id="ARBA00005402"/>
    </source>
</evidence>
<feature type="transmembrane region" description="Helical" evidence="11">
    <location>
        <begin position="590"/>
        <end position="608"/>
    </location>
</feature>
<keyword evidence="3" id="KW-0597">Phosphoprotein</keyword>
<dbReference type="Pfam" id="PF01222">
    <property type="entry name" value="ERG4_ERG24"/>
    <property type="match status" value="1"/>
</dbReference>
<keyword evidence="6" id="KW-0238">DNA-binding</keyword>
<feature type="compositionally biased region" description="Basic residues" evidence="10">
    <location>
        <begin position="17"/>
        <end position="27"/>
    </location>
</feature>
<evidence type="ECO:0000256" key="11">
    <source>
        <dbReference type="SAM" id="Phobius"/>
    </source>
</evidence>
<feature type="transmembrane region" description="Helical" evidence="11">
    <location>
        <begin position="208"/>
        <end position="233"/>
    </location>
</feature>
<evidence type="ECO:0000313" key="12">
    <source>
        <dbReference type="EMBL" id="NBJ60291.1"/>
    </source>
</evidence>
<evidence type="ECO:0000256" key="3">
    <source>
        <dbReference type="ARBA" id="ARBA00022553"/>
    </source>
</evidence>
<keyword evidence="9" id="KW-0539">Nucleus</keyword>
<evidence type="ECO:0000256" key="5">
    <source>
        <dbReference type="ARBA" id="ARBA00022989"/>
    </source>
</evidence>
<protein>
    <submittedName>
        <fullName evidence="12">Putative lamin b receptor</fullName>
    </submittedName>
</protein>
<evidence type="ECO:0000256" key="1">
    <source>
        <dbReference type="ARBA" id="ARBA00004473"/>
    </source>
</evidence>
<accession>A0A6B2EAV9</accession>
<dbReference type="AlphaFoldDB" id="A0A6B2EAV9"/>
<sequence length="638" mass="71922">MDKKRVTRGSSDSQSRKASRSNPRKRSPSPEVIRKYPARRSPAAKRSQSPREAKARKASKSPRREEKRRSKKESSPSASPKVGRKKGQVSPKLAEKRELKSTGSTSSVNTQSTSKTLTLSTGLDDADLKSAKVLTVRLSQEPRTLTPASELSRRSVSRSVSQSVERFSHAEFSDNENDYGKDTSYDFGNDLATSYIKRGKSLLSTDKLVAAGNFGAALYLLLMPGVTLVLTYLCLTRGCPLKVPNWVQLQKLETYVNYELAGVYVSFTVLVALLGSFPLGRIVNIYTDRGENLYYFNGLATALLVAVGLGTAEFLKYPVVDLVYKNMFQLCLLSVLNGLSLALCLHLRAKKTPEYLWNPQARSGQKLVDFFLGREITPLWFNRIDIKLVQNRLSTVLALTLTGIFFYKSLTFVPKKKVVEGEVTFLDDALALVESLRFNEASAVASGLLLLYFLDLLLHEHHLTSSFDLQYEGVGGLLLTRYATFPFLISVLPKYVLEQKLVNPPRWILATVAVLFLVGVVVKRMSNKMKYEYRLNPLHVKFDDVQTLPTHQNKRLLISGFWGVVRHPNYLGEILTLLSLLPLLYLKFSWVPLVSVLYLVVFFLHRAVRVDDRNRNRYISAWTRYTSLVPKMVVPKVF</sequence>
<evidence type="ECO:0000256" key="4">
    <source>
        <dbReference type="ARBA" id="ARBA00022692"/>
    </source>
</evidence>
<evidence type="ECO:0000256" key="10">
    <source>
        <dbReference type="SAM" id="MobiDB-lite"/>
    </source>
</evidence>
<evidence type="ECO:0000256" key="9">
    <source>
        <dbReference type="ARBA" id="ARBA00023242"/>
    </source>
</evidence>
<evidence type="ECO:0000256" key="6">
    <source>
        <dbReference type="ARBA" id="ARBA00023125"/>
    </source>
</evidence>
<dbReference type="GO" id="GO:0006695">
    <property type="term" value="P:cholesterol biosynthetic process"/>
    <property type="evidence" value="ECO:0007669"/>
    <property type="project" value="TreeGrafter"/>
</dbReference>
<dbReference type="Gene3D" id="1.20.120.1630">
    <property type="match status" value="1"/>
</dbReference>
<feature type="transmembrane region" description="Helical" evidence="11">
    <location>
        <begin position="261"/>
        <end position="280"/>
    </location>
</feature>
<feature type="transmembrane region" description="Helical" evidence="11">
    <location>
        <begin position="292"/>
        <end position="315"/>
    </location>
</feature>
<feature type="region of interest" description="Disordered" evidence="10">
    <location>
        <begin position="1"/>
        <end position="115"/>
    </location>
</feature>
<dbReference type="PANTHER" id="PTHR21257:SF55">
    <property type="entry name" value="DELTA(14)-STEROL REDUCTASE LBR"/>
    <property type="match status" value="1"/>
</dbReference>
<feature type="transmembrane region" description="Helical" evidence="11">
    <location>
        <begin position="393"/>
        <end position="410"/>
    </location>
</feature>
<dbReference type="PANTHER" id="PTHR21257">
    <property type="entry name" value="DELTA(14)-STEROL REDUCTASE"/>
    <property type="match status" value="1"/>
</dbReference>
<reference evidence="12" key="1">
    <citation type="submission" date="2019-10" db="EMBL/GenBank/DDBJ databases">
        <title>Short sand fly seasons in Tbilisi, Georgia, hinder development of host immunity to saliva of the visceral leishmaniasis vector Phlebotomus kandelakii.</title>
        <authorList>
            <person name="Oliveira F."/>
            <person name="Giorgobiani E."/>
            <person name="Guimaraes-Costa A.B."/>
            <person name="Abdeladhim M."/>
            <person name="Oristian J."/>
            <person name="Tskhvaradze L."/>
            <person name="Tsertsvadze N."/>
            <person name="Zakalashvili M."/>
            <person name="Valenzuela J.G."/>
            <person name="Kamhawi S."/>
        </authorList>
    </citation>
    <scope>NUCLEOTIDE SEQUENCE</scope>
    <source>
        <strain evidence="12">Wild-capture in Tbilisi</strain>
        <tissue evidence="12">Salivary glands</tissue>
    </source>
</reference>
<keyword evidence="4 11" id="KW-0812">Transmembrane</keyword>
<evidence type="ECO:0000256" key="8">
    <source>
        <dbReference type="ARBA" id="ARBA00023170"/>
    </source>
</evidence>
<evidence type="ECO:0000256" key="7">
    <source>
        <dbReference type="ARBA" id="ARBA00023136"/>
    </source>
</evidence>
<dbReference type="GO" id="GO:0005789">
    <property type="term" value="C:endoplasmic reticulum membrane"/>
    <property type="evidence" value="ECO:0007669"/>
    <property type="project" value="TreeGrafter"/>
</dbReference>
<feature type="transmembrane region" description="Helical" evidence="11">
    <location>
        <begin position="327"/>
        <end position="347"/>
    </location>
</feature>
<keyword evidence="5 11" id="KW-1133">Transmembrane helix</keyword>
<feature type="transmembrane region" description="Helical" evidence="11">
    <location>
        <begin position="504"/>
        <end position="522"/>
    </location>
</feature>
<keyword evidence="8 12" id="KW-0675">Receptor</keyword>
<dbReference type="GO" id="GO:0003677">
    <property type="term" value="F:DNA binding"/>
    <property type="evidence" value="ECO:0007669"/>
    <property type="project" value="UniProtKB-KW"/>
</dbReference>
<feature type="compositionally biased region" description="Basic and acidic residues" evidence="10">
    <location>
        <begin position="62"/>
        <end position="74"/>
    </location>
</feature>
<proteinExistence type="inferred from homology"/>
<keyword evidence="7 11" id="KW-0472">Membrane</keyword>
<dbReference type="GO" id="GO:0050613">
    <property type="term" value="F:Delta14-sterol reductase activity"/>
    <property type="evidence" value="ECO:0007669"/>
    <property type="project" value="TreeGrafter"/>
</dbReference>
<organism evidence="12">
    <name type="scientific">Phlebotomus kandelakii</name>
    <dbReference type="NCBI Taxonomy" id="1109342"/>
    <lineage>
        <taxon>Eukaryota</taxon>
        <taxon>Metazoa</taxon>
        <taxon>Ecdysozoa</taxon>
        <taxon>Arthropoda</taxon>
        <taxon>Hexapoda</taxon>
        <taxon>Insecta</taxon>
        <taxon>Pterygota</taxon>
        <taxon>Neoptera</taxon>
        <taxon>Endopterygota</taxon>
        <taxon>Diptera</taxon>
        <taxon>Nematocera</taxon>
        <taxon>Psychodoidea</taxon>
        <taxon>Psychodidae</taxon>
        <taxon>Phlebotomus</taxon>
        <taxon>Larroussius</taxon>
    </lineage>
</organism>
<feature type="transmembrane region" description="Helical" evidence="11">
    <location>
        <begin position="564"/>
        <end position="584"/>
    </location>
</feature>
<dbReference type="GO" id="GO:0005637">
    <property type="term" value="C:nuclear inner membrane"/>
    <property type="evidence" value="ECO:0007669"/>
    <property type="project" value="UniProtKB-SubCell"/>
</dbReference>
<name>A0A6B2EAV9_9DIPT</name>
<comment type="subcellular location">
    <subcellularLocation>
        <location evidence="1">Nucleus inner membrane</location>
        <topology evidence="1">Multi-pass membrane protein</topology>
    </subcellularLocation>
</comment>
<dbReference type="EMBL" id="GIFK01002588">
    <property type="protein sequence ID" value="NBJ60291.1"/>
    <property type="molecule type" value="Transcribed_RNA"/>
</dbReference>
<dbReference type="InterPro" id="IPR001171">
    <property type="entry name" value="ERG24_DHCR-like"/>
</dbReference>